<evidence type="ECO:0000313" key="2">
    <source>
        <dbReference type="Proteomes" id="UP000267821"/>
    </source>
</evidence>
<dbReference type="Pfam" id="PF13384">
    <property type="entry name" value="HTH_23"/>
    <property type="match status" value="1"/>
</dbReference>
<dbReference type="InterPro" id="IPR009057">
    <property type="entry name" value="Homeodomain-like_sf"/>
</dbReference>
<dbReference type="OrthoDB" id="5287801at2759"/>
<accession>A0A3N4LST4</accession>
<organism evidence="1 2">
    <name type="scientific">Terfezia boudieri ATCC MYA-4762</name>
    <dbReference type="NCBI Taxonomy" id="1051890"/>
    <lineage>
        <taxon>Eukaryota</taxon>
        <taxon>Fungi</taxon>
        <taxon>Dikarya</taxon>
        <taxon>Ascomycota</taxon>
        <taxon>Pezizomycotina</taxon>
        <taxon>Pezizomycetes</taxon>
        <taxon>Pezizales</taxon>
        <taxon>Pezizaceae</taxon>
        <taxon>Terfezia</taxon>
    </lineage>
</organism>
<dbReference type="InParanoid" id="A0A3N4LST4"/>
<dbReference type="Proteomes" id="UP000267821">
    <property type="component" value="Unassembled WGS sequence"/>
</dbReference>
<sequence>MPTDRDTGKRRGTTILERVRIIESNALGFSQRDIALKTTISKTTVQRLLKRWKTTQQAGTRTTQWSPRNSDY</sequence>
<dbReference type="EMBL" id="ML121536">
    <property type="protein sequence ID" value="RPB25963.1"/>
    <property type="molecule type" value="Genomic_DNA"/>
</dbReference>
<proteinExistence type="predicted"/>
<dbReference type="InterPro" id="IPR036388">
    <property type="entry name" value="WH-like_DNA-bd_sf"/>
</dbReference>
<dbReference type="Gene3D" id="1.10.10.10">
    <property type="entry name" value="Winged helix-like DNA-binding domain superfamily/Winged helix DNA-binding domain"/>
    <property type="match status" value="1"/>
</dbReference>
<dbReference type="SUPFAM" id="SSF46689">
    <property type="entry name" value="Homeodomain-like"/>
    <property type="match status" value="1"/>
</dbReference>
<protein>
    <submittedName>
        <fullName evidence="1">Uncharacterized protein</fullName>
    </submittedName>
</protein>
<evidence type="ECO:0000313" key="1">
    <source>
        <dbReference type="EMBL" id="RPB25963.1"/>
    </source>
</evidence>
<dbReference type="AlphaFoldDB" id="A0A3N4LST4"/>
<reference evidence="1 2" key="1">
    <citation type="journal article" date="2018" name="Nat. Ecol. Evol.">
        <title>Pezizomycetes genomes reveal the molecular basis of ectomycorrhizal truffle lifestyle.</title>
        <authorList>
            <person name="Murat C."/>
            <person name="Payen T."/>
            <person name="Noel B."/>
            <person name="Kuo A."/>
            <person name="Morin E."/>
            <person name="Chen J."/>
            <person name="Kohler A."/>
            <person name="Krizsan K."/>
            <person name="Balestrini R."/>
            <person name="Da Silva C."/>
            <person name="Montanini B."/>
            <person name="Hainaut M."/>
            <person name="Levati E."/>
            <person name="Barry K.W."/>
            <person name="Belfiori B."/>
            <person name="Cichocki N."/>
            <person name="Clum A."/>
            <person name="Dockter R.B."/>
            <person name="Fauchery L."/>
            <person name="Guy J."/>
            <person name="Iotti M."/>
            <person name="Le Tacon F."/>
            <person name="Lindquist E.A."/>
            <person name="Lipzen A."/>
            <person name="Malagnac F."/>
            <person name="Mello A."/>
            <person name="Molinier V."/>
            <person name="Miyauchi S."/>
            <person name="Poulain J."/>
            <person name="Riccioni C."/>
            <person name="Rubini A."/>
            <person name="Sitrit Y."/>
            <person name="Splivallo R."/>
            <person name="Traeger S."/>
            <person name="Wang M."/>
            <person name="Zifcakova L."/>
            <person name="Wipf D."/>
            <person name="Zambonelli A."/>
            <person name="Paolocci F."/>
            <person name="Nowrousian M."/>
            <person name="Ottonello S."/>
            <person name="Baldrian P."/>
            <person name="Spatafora J.W."/>
            <person name="Henrissat B."/>
            <person name="Nagy L.G."/>
            <person name="Aury J.M."/>
            <person name="Wincker P."/>
            <person name="Grigoriev I.V."/>
            <person name="Bonfante P."/>
            <person name="Martin F.M."/>
        </authorList>
    </citation>
    <scope>NUCLEOTIDE SEQUENCE [LARGE SCALE GENOMIC DNA]</scope>
    <source>
        <strain evidence="1 2">ATCC MYA-4762</strain>
    </source>
</reference>
<name>A0A3N4LST4_9PEZI</name>
<keyword evidence="2" id="KW-1185">Reference proteome</keyword>
<gene>
    <name evidence="1" type="ORF">L211DRAFT_836059</name>
</gene>